<dbReference type="Proteomes" id="UP000004931">
    <property type="component" value="Unassembled WGS sequence"/>
</dbReference>
<dbReference type="InterPro" id="IPR001650">
    <property type="entry name" value="Helicase_C-like"/>
</dbReference>
<dbReference type="InterPro" id="IPR010225">
    <property type="entry name" value="HrpB"/>
</dbReference>
<sequence>MSIVPELPELPISDVLTNIDLSLEQHLQLVLEAPPGAGKTTLVPLSILKHQSDKPIKNWLGQQRILMLEPRRMAARSAATRMASLLNEPVGKTVGYRVRQETKVSRHTRIEVITEGILVRMLIQDPSLADIGLLIFDEFHERSLDADLGLAFALQGREIFRDASNPLRILIMSATLDGSAIASLLDSAREDPTDTAATPIISSLGKQYPVAIHYGARKQQHEDIIKRTVLALIEITNTLEGDILVFLPGYKEINNVRGRFSASLSDSQSSLLHIFPLYGALPFALQQQAIEPLSQADRQRGARKIVLATDIAETSLTIEGITIVIDSGLCRQPIFSPATGMTRLQTNSISQDSSIQRMGRAGRLEPGQCFRLWSEEQQKLLPRHSPPEILQADLASLTLQLLAWGIHEPEELAWLDIPPRGALSQALDLLKQLGVIQQHDKQKALTDNEPALDHWVLTPHGTQLVSLPIHPRLAHMLLRSRTINQQKVAAALAVLLTDRSPLSNRFDTDITTQIAIVQGTSHCQKQFRSWQQRAQRQALLFEKLLSDLSTDADESCSENDSDANAIAEQNAAGYLLACAYPDRIARRKSAHSNQYLLSNGRTAIIDFADPCCGHEWLSAAEVVGSTQTQKTPQSNNTDRIYSACPLDINLFDGALSYLINASTSIHWDENTDRFSAEKTHAVGAIVLRKERLENITLESKINAIVTHIQKRGLNILPWTKSTRQWQARVTLLRRIYSSSNDKARSPWPDVSDQHLLASLEHWLTPFLSKIGKRSDFDKLDLQAILNTLLPWPLPQQLTALAPLTITVPSGHQAGIDYSQTSPVLNVKLQEMFGCRSTPTIAEGNIKLIVQLLSPARRPLQVTQDLEGFWKTSYHDVKKEMRGRYPKHPWPDNPLEAVATKYTKRNRDKG</sequence>
<dbReference type="InterPro" id="IPR049614">
    <property type="entry name" value="HrpB_DEXH"/>
</dbReference>
<dbReference type="CDD" id="cd18791">
    <property type="entry name" value="SF2_C_RHA"/>
    <property type="match status" value="1"/>
</dbReference>
<dbReference type="STRING" id="247633.GP2143_07454"/>
<keyword evidence="2" id="KW-0378">Hydrolase</keyword>
<dbReference type="eggNOG" id="COG1643">
    <property type="taxonomic scope" value="Bacteria"/>
</dbReference>
<dbReference type="SMART" id="SM00490">
    <property type="entry name" value="HELICc"/>
    <property type="match status" value="1"/>
</dbReference>
<evidence type="ECO:0000313" key="7">
    <source>
        <dbReference type="EMBL" id="EAW31367.1"/>
    </source>
</evidence>
<dbReference type="GO" id="GO:0004386">
    <property type="term" value="F:helicase activity"/>
    <property type="evidence" value="ECO:0007669"/>
    <property type="project" value="UniProtKB-KW"/>
</dbReference>
<keyword evidence="1" id="KW-0547">Nucleotide-binding</keyword>
<evidence type="ECO:0000256" key="4">
    <source>
        <dbReference type="ARBA" id="ARBA00022840"/>
    </source>
</evidence>
<protein>
    <submittedName>
        <fullName evidence="7">ATP-dependent helicase HrpB</fullName>
    </submittedName>
</protein>
<dbReference type="InterPro" id="IPR027417">
    <property type="entry name" value="P-loop_NTPase"/>
</dbReference>
<dbReference type="GO" id="GO:0016787">
    <property type="term" value="F:hydrolase activity"/>
    <property type="evidence" value="ECO:0007669"/>
    <property type="project" value="UniProtKB-KW"/>
</dbReference>
<dbReference type="Gene3D" id="3.40.50.300">
    <property type="entry name" value="P-loop containing nucleotide triphosphate hydrolases"/>
    <property type="match status" value="2"/>
</dbReference>
<dbReference type="EMBL" id="AAVT01000003">
    <property type="protein sequence ID" value="EAW31367.1"/>
    <property type="molecule type" value="Genomic_DNA"/>
</dbReference>
<dbReference type="Gene3D" id="1.20.120.1080">
    <property type="match status" value="1"/>
</dbReference>
<dbReference type="PANTHER" id="PTHR43519">
    <property type="entry name" value="ATP-DEPENDENT RNA HELICASE HRPB"/>
    <property type="match status" value="1"/>
</dbReference>
<evidence type="ECO:0000256" key="1">
    <source>
        <dbReference type="ARBA" id="ARBA00022741"/>
    </source>
</evidence>
<proteinExistence type="predicted"/>
<dbReference type="PROSITE" id="PS51192">
    <property type="entry name" value="HELICASE_ATP_BIND_1"/>
    <property type="match status" value="1"/>
</dbReference>
<dbReference type="GO" id="GO:0005524">
    <property type="term" value="F:ATP binding"/>
    <property type="evidence" value="ECO:0007669"/>
    <property type="project" value="UniProtKB-KW"/>
</dbReference>
<dbReference type="PROSITE" id="PS51194">
    <property type="entry name" value="HELICASE_CTER"/>
    <property type="match status" value="1"/>
</dbReference>
<evidence type="ECO:0000256" key="3">
    <source>
        <dbReference type="ARBA" id="ARBA00022806"/>
    </source>
</evidence>
<evidence type="ECO:0000259" key="6">
    <source>
        <dbReference type="PROSITE" id="PS51194"/>
    </source>
</evidence>
<dbReference type="InterPro" id="IPR013689">
    <property type="entry name" value="RNA_helicase_ATP-dep_HrpB_C"/>
</dbReference>
<name>A0YC48_9GAMM</name>
<dbReference type="SMART" id="SM00847">
    <property type="entry name" value="HA2"/>
    <property type="match status" value="1"/>
</dbReference>
<evidence type="ECO:0000313" key="8">
    <source>
        <dbReference type="Proteomes" id="UP000004931"/>
    </source>
</evidence>
<accession>A0YC48</accession>
<dbReference type="CDD" id="cd17990">
    <property type="entry name" value="DEXHc_HrpB"/>
    <property type="match status" value="1"/>
</dbReference>
<dbReference type="InterPro" id="IPR007502">
    <property type="entry name" value="Helicase-assoc_dom"/>
</dbReference>
<reference evidence="7 8" key="1">
    <citation type="journal article" date="2010" name="J. Bacteriol.">
        <title>Genome sequence of the oligotrophic marine Gammaproteobacterium HTCC2143, isolated from the Oregon Coast.</title>
        <authorList>
            <person name="Oh H.M."/>
            <person name="Kang I."/>
            <person name="Ferriera S."/>
            <person name="Giovannoni S.J."/>
            <person name="Cho J.C."/>
        </authorList>
    </citation>
    <scope>NUCLEOTIDE SEQUENCE [LARGE SCALE GENOMIC DNA]</scope>
    <source>
        <strain evidence="7 8">HTCC2143</strain>
    </source>
</reference>
<dbReference type="InterPro" id="IPR011545">
    <property type="entry name" value="DEAD/DEAH_box_helicase_dom"/>
</dbReference>
<evidence type="ECO:0000256" key="2">
    <source>
        <dbReference type="ARBA" id="ARBA00022801"/>
    </source>
</evidence>
<dbReference type="Pfam" id="PF08482">
    <property type="entry name" value="HrpB_C"/>
    <property type="match status" value="1"/>
</dbReference>
<dbReference type="SMART" id="SM00487">
    <property type="entry name" value="DEXDc"/>
    <property type="match status" value="1"/>
</dbReference>
<dbReference type="GO" id="GO:0003676">
    <property type="term" value="F:nucleic acid binding"/>
    <property type="evidence" value="ECO:0007669"/>
    <property type="project" value="InterPro"/>
</dbReference>
<dbReference type="SUPFAM" id="SSF52540">
    <property type="entry name" value="P-loop containing nucleoside triphosphate hydrolases"/>
    <property type="match status" value="1"/>
</dbReference>
<organism evidence="7 8">
    <name type="scientific">marine gamma proteobacterium HTCC2143</name>
    <dbReference type="NCBI Taxonomy" id="247633"/>
    <lineage>
        <taxon>Bacteria</taxon>
        <taxon>Pseudomonadati</taxon>
        <taxon>Pseudomonadota</taxon>
        <taxon>Gammaproteobacteria</taxon>
        <taxon>Cellvibrionales</taxon>
        <taxon>Spongiibacteraceae</taxon>
        <taxon>BD1-7 clade</taxon>
    </lineage>
</organism>
<feature type="domain" description="Helicase C-terminal" evidence="6">
    <location>
        <begin position="231"/>
        <end position="405"/>
    </location>
</feature>
<dbReference type="AlphaFoldDB" id="A0YC48"/>
<keyword evidence="3 7" id="KW-0347">Helicase</keyword>
<keyword evidence="8" id="KW-1185">Reference proteome</keyword>
<dbReference type="Pfam" id="PF00271">
    <property type="entry name" value="Helicase_C"/>
    <property type="match status" value="1"/>
</dbReference>
<comment type="caution">
    <text evidence="7">The sequence shown here is derived from an EMBL/GenBank/DDBJ whole genome shotgun (WGS) entry which is preliminary data.</text>
</comment>
<evidence type="ECO:0000259" key="5">
    <source>
        <dbReference type="PROSITE" id="PS51192"/>
    </source>
</evidence>
<keyword evidence="4" id="KW-0067">ATP-binding</keyword>
<dbReference type="Pfam" id="PF00270">
    <property type="entry name" value="DEAD"/>
    <property type="match status" value="1"/>
</dbReference>
<dbReference type="InterPro" id="IPR014001">
    <property type="entry name" value="Helicase_ATP-bd"/>
</dbReference>
<gene>
    <name evidence="7" type="ORF">GP2143_07454</name>
</gene>
<dbReference type="NCBIfam" id="TIGR01970">
    <property type="entry name" value="DEAH_box_HrpB"/>
    <property type="match status" value="1"/>
</dbReference>
<feature type="domain" description="Helicase ATP-binding" evidence="5">
    <location>
        <begin position="20"/>
        <end position="194"/>
    </location>
</feature>
<dbReference type="PANTHER" id="PTHR43519:SF1">
    <property type="entry name" value="ATP-DEPENDENT RNA HELICASE HRPB"/>
    <property type="match status" value="1"/>
</dbReference>